<dbReference type="GO" id="GO:1902660">
    <property type="term" value="P:negative regulation of glucose mediated signaling pathway"/>
    <property type="evidence" value="ECO:0007669"/>
    <property type="project" value="TreeGrafter"/>
</dbReference>
<dbReference type="EMBL" id="CP001674">
    <property type="protein sequence ID" value="ACT49849.1"/>
    <property type="molecule type" value="Genomic_DNA"/>
</dbReference>
<dbReference type="SMART" id="SM00849">
    <property type="entry name" value="Lactamase_B"/>
    <property type="match status" value="1"/>
</dbReference>
<dbReference type="PRINTS" id="PR00388">
    <property type="entry name" value="PDIESTERASE2"/>
</dbReference>
<dbReference type="GO" id="GO:0006198">
    <property type="term" value="P:cAMP catabolic process"/>
    <property type="evidence" value="ECO:0007669"/>
    <property type="project" value="InterPro"/>
</dbReference>
<evidence type="ECO:0000313" key="3">
    <source>
        <dbReference type="Proteomes" id="UP000002743"/>
    </source>
</evidence>
<dbReference type="AlphaFoldDB" id="C6X9M9"/>
<dbReference type="Pfam" id="PF12706">
    <property type="entry name" value="Lactamase_B_2"/>
    <property type="match status" value="1"/>
</dbReference>
<protein>
    <submittedName>
        <fullName evidence="2">Beta-lactamase domain protein</fullName>
    </submittedName>
</protein>
<dbReference type="STRING" id="582744.Msip34_0601"/>
<accession>C6X9M9</accession>
<dbReference type="RefSeq" id="WP_015829474.1">
    <property type="nucleotide sequence ID" value="NC_012969.1"/>
</dbReference>
<dbReference type="Gene3D" id="3.60.15.10">
    <property type="entry name" value="Ribonuclease Z/Hydroxyacylglutathione hydrolase-like"/>
    <property type="match status" value="1"/>
</dbReference>
<dbReference type="OrthoDB" id="9803916at2"/>
<evidence type="ECO:0000313" key="2">
    <source>
        <dbReference type="EMBL" id="ACT49849.1"/>
    </source>
</evidence>
<reference evidence="3" key="1">
    <citation type="submission" date="2009-07" db="EMBL/GenBank/DDBJ databases">
        <title>Complete sequence of chromosome of Methylovorus sp. SIP3-4.</title>
        <authorList>
            <person name="Lucas S."/>
            <person name="Copeland A."/>
            <person name="Lapidus A."/>
            <person name="Glavina del Rio T."/>
            <person name="Tice H."/>
            <person name="Bruce D."/>
            <person name="Goodwin L."/>
            <person name="Pitluck S."/>
            <person name="Clum A."/>
            <person name="Larimer F."/>
            <person name="Land M."/>
            <person name="Hauser L."/>
            <person name="Kyrpides N."/>
            <person name="Mikhailova N."/>
            <person name="Kayluzhnaya M."/>
            <person name="Chistoserdova L."/>
        </authorList>
    </citation>
    <scope>NUCLEOTIDE SEQUENCE [LARGE SCALE GENOMIC DNA]</scope>
    <source>
        <strain evidence="3">SIP3-4</strain>
    </source>
</reference>
<dbReference type="HOGENOM" id="CLU_1060731_0_0_4"/>
<dbReference type="InterPro" id="IPR036866">
    <property type="entry name" value="RibonucZ/Hydroxyglut_hydro"/>
</dbReference>
<dbReference type="SUPFAM" id="SSF56281">
    <property type="entry name" value="Metallo-hydrolase/oxidoreductase"/>
    <property type="match status" value="1"/>
</dbReference>
<dbReference type="PANTHER" id="PTHR28283:SF1">
    <property type="entry name" value="3',5'-CYCLIC-NUCLEOTIDE PHOSPHODIESTERASE 1"/>
    <property type="match status" value="1"/>
</dbReference>
<keyword evidence="3" id="KW-1185">Reference proteome</keyword>
<name>C6X9M9_METGS</name>
<dbReference type="Proteomes" id="UP000002743">
    <property type="component" value="Chromosome"/>
</dbReference>
<sequence>MQVKVLGCSGGIGGNLRTTSLLVDDDILIDAGTGVGDLSIEQMAKIDHVFLTHSHLDHIACLPLMLDTVAGLREAPVTIHGLPETLHALKTHIFNWIIWPDFSAVPSETSPLLRYAEVAQGKAVSLSGRSITPLPANHTVAAVGYWLDSGAGSMVFTGDTTTCDALWEQVNQIENLKYLLIETAFGNDELALAVTSKHLCPSLLFDELGKLKKSAHVYITHLKPGEGAEIMYHIEQSSQHAGLRGLQNMQVFEL</sequence>
<dbReference type="KEGG" id="mei:Msip34_0601"/>
<gene>
    <name evidence="2" type="ordered locus">Msip34_0601</name>
</gene>
<dbReference type="GO" id="GO:0004115">
    <property type="term" value="F:3',5'-cyclic-AMP phosphodiesterase activity"/>
    <property type="evidence" value="ECO:0007669"/>
    <property type="project" value="InterPro"/>
</dbReference>
<reference evidence="2 3" key="2">
    <citation type="journal article" date="2011" name="J. Bacteriol.">
        <title>Genomes of three methylotrophs from a single niche uncover genetic and metabolic divergence of Methylophilaceae.</title>
        <authorList>
            <person name="Lapidus A."/>
            <person name="Clum A."/>
            <person name="Labutti K."/>
            <person name="Kaluzhnaya M.G."/>
            <person name="Lim S."/>
            <person name="Beck D.A."/>
            <person name="Glavina Del Rio T."/>
            <person name="Nolan M."/>
            <person name="Mavromatis K."/>
            <person name="Huntemann M."/>
            <person name="Lucas S."/>
            <person name="Lidstrom M.E."/>
            <person name="Ivanova N."/>
            <person name="Chistoserdova L."/>
        </authorList>
    </citation>
    <scope>NUCLEOTIDE SEQUENCE [LARGE SCALE GENOMIC DNA]</scope>
    <source>
        <strain evidence="2 3">SIP3-4</strain>
    </source>
</reference>
<evidence type="ECO:0000259" key="1">
    <source>
        <dbReference type="SMART" id="SM00849"/>
    </source>
</evidence>
<organism evidence="2 3">
    <name type="scientific">Methylovorus glucosotrophus (strain SIP3-4)</name>
    <dbReference type="NCBI Taxonomy" id="582744"/>
    <lineage>
        <taxon>Bacteria</taxon>
        <taxon>Pseudomonadati</taxon>
        <taxon>Pseudomonadota</taxon>
        <taxon>Betaproteobacteria</taxon>
        <taxon>Nitrosomonadales</taxon>
        <taxon>Methylophilaceae</taxon>
        <taxon>Methylovorus</taxon>
    </lineage>
</organism>
<dbReference type="PANTHER" id="PTHR28283">
    <property type="entry name" value="3',5'-CYCLIC-NUCLEOTIDE PHOSPHODIESTERASE 1"/>
    <property type="match status" value="1"/>
</dbReference>
<proteinExistence type="predicted"/>
<dbReference type="InterPro" id="IPR000396">
    <property type="entry name" value="Pdiesterase2"/>
</dbReference>
<dbReference type="CDD" id="cd07735">
    <property type="entry name" value="class_II_PDE_MBL-fold"/>
    <property type="match status" value="1"/>
</dbReference>
<dbReference type="GO" id="GO:0047555">
    <property type="term" value="F:3',5'-cyclic-GMP phosphodiesterase activity"/>
    <property type="evidence" value="ECO:0007669"/>
    <property type="project" value="TreeGrafter"/>
</dbReference>
<dbReference type="InterPro" id="IPR001279">
    <property type="entry name" value="Metallo-B-lactamas"/>
</dbReference>
<dbReference type="eggNOG" id="COG1234">
    <property type="taxonomic scope" value="Bacteria"/>
</dbReference>
<feature type="domain" description="Metallo-beta-lactamase" evidence="1">
    <location>
        <begin position="17"/>
        <end position="188"/>
    </location>
</feature>